<organism evidence="2">
    <name type="scientific">marine sediment metagenome</name>
    <dbReference type="NCBI Taxonomy" id="412755"/>
    <lineage>
        <taxon>unclassified sequences</taxon>
        <taxon>metagenomes</taxon>
        <taxon>ecological metagenomes</taxon>
    </lineage>
</organism>
<proteinExistence type="predicted"/>
<sequence>ASAADKPADSKKGKRAKKAGGE</sequence>
<feature type="region of interest" description="Disordered" evidence="1">
    <location>
        <begin position="1"/>
        <end position="22"/>
    </location>
</feature>
<protein>
    <submittedName>
        <fullName evidence="2">Uncharacterized protein</fullName>
    </submittedName>
</protein>
<name>A0A0F9CMM2_9ZZZZ</name>
<feature type="compositionally biased region" description="Basic and acidic residues" evidence="1">
    <location>
        <begin position="1"/>
        <end position="11"/>
    </location>
</feature>
<dbReference type="EMBL" id="LAZR01032604">
    <property type="protein sequence ID" value="KKL50419.1"/>
    <property type="molecule type" value="Genomic_DNA"/>
</dbReference>
<evidence type="ECO:0000313" key="2">
    <source>
        <dbReference type="EMBL" id="KKL50419.1"/>
    </source>
</evidence>
<evidence type="ECO:0000256" key="1">
    <source>
        <dbReference type="SAM" id="MobiDB-lite"/>
    </source>
</evidence>
<feature type="non-terminal residue" evidence="2">
    <location>
        <position position="1"/>
    </location>
</feature>
<accession>A0A0F9CMM2</accession>
<dbReference type="AlphaFoldDB" id="A0A0F9CMM2"/>
<comment type="caution">
    <text evidence="2">The sequence shown here is derived from an EMBL/GenBank/DDBJ whole genome shotgun (WGS) entry which is preliminary data.</text>
</comment>
<gene>
    <name evidence="2" type="ORF">LCGC14_2305640</name>
</gene>
<reference evidence="2" key="1">
    <citation type="journal article" date="2015" name="Nature">
        <title>Complex archaea that bridge the gap between prokaryotes and eukaryotes.</title>
        <authorList>
            <person name="Spang A."/>
            <person name="Saw J.H."/>
            <person name="Jorgensen S.L."/>
            <person name="Zaremba-Niedzwiedzka K."/>
            <person name="Martijn J."/>
            <person name="Lind A.E."/>
            <person name="van Eijk R."/>
            <person name="Schleper C."/>
            <person name="Guy L."/>
            <person name="Ettema T.J."/>
        </authorList>
    </citation>
    <scope>NUCLEOTIDE SEQUENCE</scope>
</reference>
<feature type="compositionally biased region" description="Basic residues" evidence="1">
    <location>
        <begin position="12"/>
        <end position="22"/>
    </location>
</feature>